<proteinExistence type="predicted"/>
<organism evidence="1 2">
    <name type="scientific">Vigna mungo</name>
    <name type="common">Black gram</name>
    <name type="synonym">Phaseolus mungo</name>
    <dbReference type="NCBI Taxonomy" id="3915"/>
    <lineage>
        <taxon>Eukaryota</taxon>
        <taxon>Viridiplantae</taxon>
        <taxon>Streptophyta</taxon>
        <taxon>Embryophyta</taxon>
        <taxon>Tracheophyta</taxon>
        <taxon>Spermatophyta</taxon>
        <taxon>Magnoliopsida</taxon>
        <taxon>eudicotyledons</taxon>
        <taxon>Gunneridae</taxon>
        <taxon>Pentapetalae</taxon>
        <taxon>rosids</taxon>
        <taxon>fabids</taxon>
        <taxon>Fabales</taxon>
        <taxon>Fabaceae</taxon>
        <taxon>Papilionoideae</taxon>
        <taxon>50 kb inversion clade</taxon>
        <taxon>NPAAA clade</taxon>
        <taxon>indigoferoid/millettioid clade</taxon>
        <taxon>Phaseoleae</taxon>
        <taxon>Vigna</taxon>
    </lineage>
</organism>
<evidence type="ECO:0000313" key="1">
    <source>
        <dbReference type="EMBL" id="WVY99356.1"/>
    </source>
</evidence>
<name>A0AAQ3RM84_VIGMU</name>
<dbReference type="EMBL" id="CP144693">
    <property type="protein sequence ID" value="WVY99356.1"/>
    <property type="molecule type" value="Genomic_DNA"/>
</dbReference>
<reference evidence="1 2" key="1">
    <citation type="journal article" date="2023" name="Life. Sci Alliance">
        <title>Evolutionary insights into 3D genome organization and epigenetic landscape of Vigna mungo.</title>
        <authorList>
            <person name="Junaid A."/>
            <person name="Singh B."/>
            <person name="Bhatia S."/>
        </authorList>
    </citation>
    <scope>NUCLEOTIDE SEQUENCE [LARGE SCALE GENOMIC DNA]</scope>
    <source>
        <strain evidence="1">Urdbean</strain>
    </source>
</reference>
<evidence type="ECO:0000313" key="2">
    <source>
        <dbReference type="Proteomes" id="UP001374535"/>
    </source>
</evidence>
<sequence length="157" mass="17974">MRLPPYRSLFRDCIPTHPTPIVAVYLFPHAFNMSSPQITGKKFLPISSSHFLTHRRLWKVNLLTGPPSLTEPTYPIPFRNILQRGPQTFQMKPIQTIVTLNQDLTVCHEAHPTHLNLGIFIVGSSIFSPLDVNVIPHFKLPPIKNHFFVILAPRRQL</sequence>
<protein>
    <submittedName>
        <fullName evidence="1">Uncharacterized protein</fullName>
    </submittedName>
</protein>
<keyword evidence="2" id="KW-1185">Reference proteome</keyword>
<dbReference type="AlphaFoldDB" id="A0AAQ3RM84"/>
<gene>
    <name evidence="1" type="ORF">V8G54_025426</name>
</gene>
<dbReference type="Proteomes" id="UP001374535">
    <property type="component" value="Chromosome 8"/>
</dbReference>
<accession>A0AAQ3RM84</accession>